<dbReference type="RefSeq" id="WP_192031469.1">
    <property type="nucleotide sequence ID" value="NZ_JACYTR010000078.1"/>
</dbReference>
<proteinExistence type="predicted"/>
<keyword evidence="4" id="KW-1185">Reference proteome</keyword>
<comment type="caution">
    <text evidence="3">The sequence shown here is derived from an EMBL/GenBank/DDBJ whole genome shotgun (WGS) entry which is preliminary data.</text>
</comment>
<feature type="signal peptide" evidence="2">
    <location>
        <begin position="1"/>
        <end position="26"/>
    </location>
</feature>
<evidence type="ECO:0000256" key="2">
    <source>
        <dbReference type="SAM" id="SignalP"/>
    </source>
</evidence>
<reference evidence="3 4" key="1">
    <citation type="submission" date="2020-09" db="EMBL/GenBank/DDBJ databases">
        <title>Pseudoxanthomonas sp. CAU 1598 isolated from sand of Yaerae Beach.</title>
        <authorList>
            <person name="Kim W."/>
        </authorList>
    </citation>
    <scope>NUCLEOTIDE SEQUENCE [LARGE SCALE GENOMIC DNA]</scope>
    <source>
        <strain evidence="3 4">CAU 1598</strain>
    </source>
</reference>
<evidence type="ECO:0000256" key="1">
    <source>
        <dbReference type="SAM" id="MobiDB-lite"/>
    </source>
</evidence>
<sequence>MSIALQSVLFLTLISASFSAQSSAHASEQREHRQQSRVAQGVANGELTRRETVRLWHGQRLVDAKQRRARADGVVTARERIWIHQEQNQQSRRIARQKHDDQRR</sequence>
<gene>
    <name evidence="3" type="ORF">IFO71_20060</name>
</gene>
<feature type="chain" id="PRO_5043341129" evidence="2">
    <location>
        <begin position="27"/>
        <end position="104"/>
    </location>
</feature>
<evidence type="ECO:0000313" key="4">
    <source>
        <dbReference type="Proteomes" id="UP000613768"/>
    </source>
</evidence>
<accession>A0AAW3ZRG1</accession>
<name>A0AAW3ZRG1_9GAMM</name>
<dbReference type="Proteomes" id="UP000613768">
    <property type="component" value="Unassembled WGS sequence"/>
</dbReference>
<evidence type="ECO:0000313" key="3">
    <source>
        <dbReference type="EMBL" id="MBD8528049.1"/>
    </source>
</evidence>
<dbReference type="AlphaFoldDB" id="A0AAW3ZRG1"/>
<organism evidence="3 4">
    <name type="scientific">Pseudomarimonas arenosa</name>
    <dbReference type="NCBI Taxonomy" id="2774145"/>
    <lineage>
        <taxon>Bacteria</taxon>
        <taxon>Pseudomonadati</taxon>
        <taxon>Pseudomonadota</taxon>
        <taxon>Gammaproteobacteria</taxon>
        <taxon>Lysobacterales</taxon>
        <taxon>Lysobacteraceae</taxon>
        <taxon>Pseudomarimonas</taxon>
    </lineage>
</organism>
<protein>
    <submittedName>
        <fullName evidence="3">Uncharacterized protein</fullName>
    </submittedName>
</protein>
<feature type="region of interest" description="Disordered" evidence="1">
    <location>
        <begin position="21"/>
        <end position="44"/>
    </location>
</feature>
<dbReference type="EMBL" id="JACYTR010000078">
    <property type="protein sequence ID" value="MBD8528049.1"/>
    <property type="molecule type" value="Genomic_DNA"/>
</dbReference>
<keyword evidence="2" id="KW-0732">Signal</keyword>